<dbReference type="InterPro" id="IPR006094">
    <property type="entry name" value="Oxid_FAD_bind_N"/>
</dbReference>
<dbReference type="InterPro" id="IPR016166">
    <property type="entry name" value="FAD-bd_PCMH"/>
</dbReference>
<dbReference type="SUPFAM" id="SSF56176">
    <property type="entry name" value="FAD-binding/transporter-associated domain-like"/>
    <property type="match status" value="1"/>
</dbReference>
<dbReference type="Pfam" id="PF01370">
    <property type="entry name" value="Epimerase"/>
    <property type="match status" value="1"/>
</dbReference>
<evidence type="ECO:0000256" key="1">
    <source>
        <dbReference type="ARBA" id="ARBA00022827"/>
    </source>
</evidence>
<dbReference type="InterPro" id="IPR016167">
    <property type="entry name" value="FAD-bd_PCMH_sub1"/>
</dbReference>
<dbReference type="GO" id="GO:0003885">
    <property type="term" value="F:D-arabinono-1,4-lactone oxidase activity"/>
    <property type="evidence" value="ECO:0007669"/>
    <property type="project" value="InterPro"/>
</dbReference>
<dbReference type="Gene3D" id="1.10.45.10">
    <property type="entry name" value="Vanillyl-alcohol Oxidase, Chain A, domain 4"/>
    <property type="match status" value="1"/>
</dbReference>
<dbReference type="RefSeq" id="WP_176976865.1">
    <property type="nucleotide sequence ID" value="NZ_JABZEO010000008.1"/>
</dbReference>
<dbReference type="Gene3D" id="3.30.70.2520">
    <property type="match status" value="1"/>
</dbReference>
<feature type="domain" description="FAD-binding PCMH-type" evidence="3">
    <location>
        <begin position="357"/>
        <end position="523"/>
    </location>
</feature>
<evidence type="ECO:0000313" key="4">
    <source>
        <dbReference type="EMBL" id="NVZ10119.1"/>
    </source>
</evidence>
<dbReference type="EMBL" id="JABZEO010000008">
    <property type="protein sequence ID" value="NVZ10119.1"/>
    <property type="molecule type" value="Genomic_DNA"/>
</dbReference>
<evidence type="ECO:0000259" key="3">
    <source>
        <dbReference type="PROSITE" id="PS51387"/>
    </source>
</evidence>
<evidence type="ECO:0000313" key="5">
    <source>
        <dbReference type="Proteomes" id="UP000592294"/>
    </source>
</evidence>
<dbReference type="InterPro" id="IPR036318">
    <property type="entry name" value="FAD-bd_PCMH-like_sf"/>
</dbReference>
<dbReference type="Gene3D" id="3.40.50.720">
    <property type="entry name" value="NAD(P)-binding Rossmann-like Domain"/>
    <property type="match status" value="1"/>
</dbReference>
<dbReference type="InterPro" id="IPR016169">
    <property type="entry name" value="FAD-bd_PCMH_sub2"/>
</dbReference>
<proteinExistence type="predicted"/>
<dbReference type="PANTHER" id="PTHR43762:SF1">
    <property type="entry name" value="D-ARABINONO-1,4-LACTONE OXIDASE"/>
    <property type="match status" value="1"/>
</dbReference>
<keyword evidence="1" id="KW-0274">FAD</keyword>
<dbReference type="Proteomes" id="UP000592294">
    <property type="component" value="Unassembled WGS sequence"/>
</dbReference>
<dbReference type="InterPro" id="IPR010031">
    <property type="entry name" value="FAD_lactone_oxidase-like"/>
</dbReference>
<comment type="caution">
    <text evidence="4">The sequence shown here is derived from an EMBL/GenBank/DDBJ whole genome shotgun (WGS) entry which is preliminary data.</text>
</comment>
<keyword evidence="5" id="KW-1185">Reference proteome</keyword>
<dbReference type="SUPFAM" id="SSF51735">
    <property type="entry name" value="NAD(P)-binding Rossmann-fold domains"/>
    <property type="match status" value="1"/>
</dbReference>
<sequence>MSNLAGSNKGLVSVTGANGGIAQSLLPALLGDHYAVRALFRAENANSRRWAEAGCEIVIGDLRDPDSLKSLVAGADVVIHGAAKIMGFDPGAFHATNVQGTKNLLAAAIDSGCRRFVHLSSMAVYGAGEPGADGAYPENTELRSSESLDAYTRTKLLAERAVVEAGEGSALEYVILRPTCVYGPYIQSWTLLPLNMILKGRPLLIGFDAPEGLMDAVYVEDLVQAILRAVAEPRAAGEIFNIGGESLGFREFYERLGAMVDRAPRLGSEARLQRLSSMIRPVSRFWPAAAEIGRGLEMVRRLSLSRCRYPSTKAMTTLGYAPRFQLPTGMLRTELVLRETGALPARRRPIPSSDRHYHVRPRVLVRPETEPQIIDAIGEARARDLPVKAIGALHSFVPIPVTEGVCVSLDRYRQVLEVEESRVTVQAGITIAELNTALRQHGLALPVNGFYTAQTIAGAISTATHGGSLHHGTLADQVEAIRIVRPDGTVLDIGAADGRFHAVVVSLGLLGIVSTVTLKCVPEFYLRSEARVCSIEQLLTEFDSIQRGNDFVDVLYHPQTRQVKMLLMNRVPVPQNEPISPPIESVPPSVARKKLVSFVFRNFLRVLNTTSSESMNRAVVNRVIDTLYPSEGIRRSDEALTFGDLSAVEPFPIDDMEFAVPYGQAVDALRELSDLFERKRNFPRFFPVHLRCSRAGEHWLSPNHRRDVCWFEFWQYPSNPALYAELASLFDRFDSRLHWGKIGSTDPERLTGLYERWADFTRLRSEWDPEGLLLNERTARWFGRDERALGSGS</sequence>
<reference evidence="4 5" key="1">
    <citation type="submission" date="2020-06" db="EMBL/GenBank/DDBJ databases">
        <title>Whole-genome sequence of Allochromatium humboldtianum DSM 21881, type strain.</title>
        <authorList>
            <person name="Kyndt J.A."/>
            <person name="Meyer T.E."/>
        </authorList>
    </citation>
    <scope>NUCLEOTIDE SEQUENCE [LARGE SCALE GENOMIC DNA]</scope>
    <source>
        <strain evidence="4 5">DSM 21881</strain>
    </source>
</reference>
<dbReference type="GO" id="GO:0016020">
    <property type="term" value="C:membrane"/>
    <property type="evidence" value="ECO:0007669"/>
    <property type="project" value="InterPro"/>
</dbReference>
<dbReference type="AlphaFoldDB" id="A0A850R607"/>
<gene>
    <name evidence="4" type="ORF">HW932_12695</name>
</gene>
<dbReference type="Gene3D" id="3.30.465.10">
    <property type="match status" value="1"/>
</dbReference>
<keyword evidence="2" id="KW-0560">Oxidoreductase</keyword>
<dbReference type="InterPro" id="IPR007173">
    <property type="entry name" value="ALO_C"/>
</dbReference>
<dbReference type="InterPro" id="IPR036291">
    <property type="entry name" value="NAD(P)-bd_dom_sf"/>
</dbReference>
<dbReference type="Gene3D" id="3.30.43.10">
    <property type="entry name" value="Uridine Diphospho-n-acetylenolpyruvylglucosamine Reductase, domain 2"/>
    <property type="match status" value="1"/>
</dbReference>
<dbReference type="InterPro" id="IPR001509">
    <property type="entry name" value="Epimerase_deHydtase"/>
</dbReference>
<accession>A0A850R607</accession>
<dbReference type="Pfam" id="PF01565">
    <property type="entry name" value="FAD_binding_4"/>
    <property type="match status" value="1"/>
</dbReference>
<name>A0A850R607_9GAMM</name>
<organism evidence="4 5">
    <name type="scientific">Allochromatium humboldtianum</name>
    <dbReference type="NCBI Taxonomy" id="504901"/>
    <lineage>
        <taxon>Bacteria</taxon>
        <taxon>Pseudomonadati</taxon>
        <taxon>Pseudomonadota</taxon>
        <taxon>Gammaproteobacteria</taxon>
        <taxon>Chromatiales</taxon>
        <taxon>Chromatiaceae</taxon>
        <taxon>Allochromatium</taxon>
    </lineage>
</organism>
<dbReference type="PANTHER" id="PTHR43762">
    <property type="entry name" value="L-GULONOLACTONE OXIDASE"/>
    <property type="match status" value="1"/>
</dbReference>
<keyword evidence="1" id="KW-0285">Flavoprotein</keyword>
<dbReference type="InterPro" id="IPR016171">
    <property type="entry name" value="Vanillyl_alc_oxidase_C-sub2"/>
</dbReference>
<dbReference type="GO" id="GO:0071949">
    <property type="term" value="F:FAD binding"/>
    <property type="evidence" value="ECO:0007669"/>
    <property type="project" value="InterPro"/>
</dbReference>
<dbReference type="PROSITE" id="PS51387">
    <property type="entry name" value="FAD_PCMH"/>
    <property type="match status" value="1"/>
</dbReference>
<dbReference type="Pfam" id="PF04030">
    <property type="entry name" value="ALO"/>
    <property type="match status" value="1"/>
</dbReference>
<evidence type="ECO:0000256" key="2">
    <source>
        <dbReference type="ARBA" id="ARBA00023002"/>
    </source>
</evidence>
<protein>
    <submittedName>
        <fullName evidence="4">NAD-dependent epimerase/dehydratase family protein</fullName>
    </submittedName>
</protein>